<dbReference type="EMBL" id="JAOL01000028">
    <property type="protein sequence ID" value="EUA93970.1"/>
    <property type="molecule type" value="Genomic_DNA"/>
</dbReference>
<name>A0ABN0RAH5_MYCUL</name>
<comment type="caution">
    <text evidence="1">The sequence shown here is derived from an EMBL/GenBank/DDBJ whole genome shotgun (WGS) entry which is preliminary data.</text>
</comment>
<accession>A0ABN0RAH5</accession>
<protein>
    <submittedName>
        <fullName evidence="1">Type I polyketide synthase loading module domain protein</fullName>
    </submittedName>
</protein>
<sequence>MVVWPVPVPSNEELQAHQASDTAVSSRIHTLTAKHLRGAGLAHSPDTTGTRLVIVTATASAPVPTTRSPT</sequence>
<gene>
    <name evidence="1" type="ORF">I551_8769</name>
</gene>
<keyword evidence="2" id="KW-1185">Reference proteome</keyword>
<proteinExistence type="predicted"/>
<evidence type="ECO:0000313" key="1">
    <source>
        <dbReference type="EMBL" id="EUA93970.1"/>
    </source>
</evidence>
<organism evidence="1 2">
    <name type="scientific">Mycobacterium ulcerans str. Harvey</name>
    <dbReference type="NCBI Taxonomy" id="1299332"/>
    <lineage>
        <taxon>Bacteria</taxon>
        <taxon>Bacillati</taxon>
        <taxon>Actinomycetota</taxon>
        <taxon>Actinomycetes</taxon>
        <taxon>Mycobacteriales</taxon>
        <taxon>Mycobacteriaceae</taxon>
        <taxon>Mycobacterium</taxon>
        <taxon>Mycobacterium ulcerans group</taxon>
    </lineage>
</organism>
<dbReference type="Proteomes" id="UP000020681">
    <property type="component" value="Unassembled WGS sequence"/>
</dbReference>
<reference evidence="1 2" key="1">
    <citation type="submission" date="2014-01" db="EMBL/GenBank/DDBJ databases">
        <authorList>
            <person name="Dobos K."/>
            <person name="Lenaerts A."/>
            <person name="Ordway D."/>
            <person name="DeGroote M.A."/>
            <person name="Parker T."/>
            <person name="Sizemore C."/>
            <person name="Tallon L.J."/>
            <person name="Sadzewicz L.K."/>
            <person name="Sengamalay N."/>
            <person name="Fraser C.M."/>
            <person name="Hine E."/>
            <person name="Shefchek K.A."/>
            <person name="Das S.P."/>
            <person name="Tettelin H."/>
        </authorList>
    </citation>
    <scope>NUCLEOTIDE SEQUENCE [LARGE SCALE GENOMIC DNA]</scope>
    <source>
        <strain evidence="1 2">Harvey</strain>
    </source>
</reference>
<evidence type="ECO:0000313" key="2">
    <source>
        <dbReference type="Proteomes" id="UP000020681"/>
    </source>
</evidence>